<reference evidence="1" key="1">
    <citation type="submission" date="2024-03" db="EMBL/GenBank/DDBJ databases">
        <title>Novel Streptomyces species of biotechnological and ecological value are a feature of Machair soil.</title>
        <authorList>
            <person name="Prole J.R."/>
            <person name="Goodfellow M."/>
            <person name="Allenby N."/>
            <person name="Ward A.C."/>
        </authorList>
    </citation>
    <scope>NUCLEOTIDE SEQUENCE</scope>
    <source>
        <strain evidence="1">MS2.AVA.5</strain>
    </source>
</reference>
<accession>A0ACC6Q8T4</accession>
<sequence length="278" mass="29836">MDHLIPGSTIERRLEVSNKTSTARRVDLYPSAAEIKGNKFLFSEGRASNELTEWISITPTGETLPSRKASEAMVTIKVPKTAGPGERYAVLWAENSAPPDARHNIGAVARVGVRIYLDIATGPEFCDFTIDKLTITRDKGGRPKALARVRNTGKRALDLMGTLSLTDGPGAMSAGPYSATPGTTLPPNGHGTVEVPLSPSLPEGRWKATLRLESGTVKRQVVMKLTLPKPGATTEASFLDPTGFGLWSGIVVILGFAVLVAGVIRIRRQAPSRPDRME</sequence>
<protein>
    <submittedName>
        <fullName evidence="1">Peptidase</fullName>
    </submittedName>
</protein>
<keyword evidence="2" id="KW-1185">Reference proteome</keyword>
<comment type="caution">
    <text evidence="1">The sequence shown here is derived from an EMBL/GenBank/DDBJ whole genome shotgun (WGS) entry which is preliminary data.</text>
</comment>
<evidence type="ECO:0000313" key="1">
    <source>
        <dbReference type="EMBL" id="MEJ8640036.1"/>
    </source>
</evidence>
<dbReference type="EMBL" id="JBBKAJ010000038">
    <property type="protein sequence ID" value="MEJ8640036.1"/>
    <property type="molecule type" value="Genomic_DNA"/>
</dbReference>
<dbReference type="Proteomes" id="UP001377168">
    <property type="component" value="Unassembled WGS sequence"/>
</dbReference>
<gene>
    <name evidence="1" type="ORF">WKI67_42845</name>
</gene>
<organism evidence="1 2">
    <name type="scientific">Streptomyces achmelvichensis</name>
    <dbReference type="NCBI Taxonomy" id="3134111"/>
    <lineage>
        <taxon>Bacteria</taxon>
        <taxon>Bacillati</taxon>
        <taxon>Actinomycetota</taxon>
        <taxon>Actinomycetes</taxon>
        <taxon>Kitasatosporales</taxon>
        <taxon>Streptomycetaceae</taxon>
        <taxon>Streptomyces</taxon>
    </lineage>
</organism>
<proteinExistence type="predicted"/>
<evidence type="ECO:0000313" key="2">
    <source>
        <dbReference type="Proteomes" id="UP001377168"/>
    </source>
</evidence>
<name>A0ACC6Q8T4_9ACTN</name>